<comment type="caution">
    <text evidence="2">The sequence shown here is derived from an EMBL/GenBank/DDBJ whole genome shotgun (WGS) entry which is preliminary data.</text>
</comment>
<organism evidence="2 3">
    <name type="scientific">Geoanaerobacter pelophilus</name>
    <dbReference type="NCBI Taxonomy" id="60036"/>
    <lineage>
        <taxon>Bacteria</taxon>
        <taxon>Pseudomonadati</taxon>
        <taxon>Thermodesulfobacteriota</taxon>
        <taxon>Desulfuromonadia</taxon>
        <taxon>Geobacterales</taxon>
        <taxon>Geobacteraceae</taxon>
        <taxon>Geoanaerobacter</taxon>
    </lineage>
</organism>
<reference evidence="2 3" key="1">
    <citation type="submission" date="2021-05" db="EMBL/GenBank/DDBJ databases">
        <title>The draft genome of Geobacter pelophilus DSM 12255.</title>
        <authorList>
            <person name="Xu Z."/>
            <person name="Masuda Y."/>
            <person name="Itoh H."/>
            <person name="Senoo K."/>
        </authorList>
    </citation>
    <scope>NUCLEOTIDE SEQUENCE [LARGE SCALE GENOMIC DNA]</scope>
    <source>
        <strain evidence="2 3">DSM 12255</strain>
    </source>
</reference>
<dbReference type="InterPro" id="IPR011990">
    <property type="entry name" value="TPR-like_helical_dom_sf"/>
</dbReference>
<keyword evidence="3" id="KW-1185">Reference proteome</keyword>
<evidence type="ECO:0000313" key="2">
    <source>
        <dbReference type="EMBL" id="MBT0665395.1"/>
    </source>
</evidence>
<proteinExistence type="predicted"/>
<gene>
    <name evidence="2" type="ORF">KI809_13895</name>
</gene>
<sequence length="157" mass="17490">MDEYLHWDRLCRVIGNGAPDAEVRQDLNHELRLLAEMFREVVGCNLVVVSNCGVWLDPGIVTVDARLFRDAACNGFAAMAQGDDKRAVRLFREAGLLYRGPFLPEDAGKIIHETRVELAELMEVVADALSREYRSSCRPLSTRKFAAAPSRIAALTT</sequence>
<dbReference type="Pfam" id="PF03704">
    <property type="entry name" value="BTAD"/>
    <property type="match status" value="1"/>
</dbReference>
<dbReference type="PANTHER" id="PTHR35807">
    <property type="entry name" value="TRANSCRIPTIONAL REGULATOR REDD-RELATED"/>
    <property type="match status" value="1"/>
</dbReference>
<protein>
    <recommendedName>
        <fullName evidence="1">Bacterial transcriptional activator domain-containing protein</fullName>
    </recommendedName>
</protein>
<evidence type="ECO:0000259" key="1">
    <source>
        <dbReference type="Pfam" id="PF03704"/>
    </source>
</evidence>
<dbReference type="Proteomes" id="UP000811899">
    <property type="component" value="Unassembled WGS sequence"/>
</dbReference>
<evidence type="ECO:0000313" key="3">
    <source>
        <dbReference type="Proteomes" id="UP000811899"/>
    </source>
</evidence>
<dbReference type="Gene3D" id="1.25.40.10">
    <property type="entry name" value="Tetratricopeptide repeat domain"/>
    <property type="match status" value="1"/>
</dbReference>
<dbReference type="InterPro" id="IPR051677">
    <property type="entry name" value="AfsR-DnrI-RedD_regulator"/>
</dbReference>
<name>A0AAW4LA05_9BACT</name>
<feature type="domain" description="Bacterial transcriptional activator" evidence="1">
    <location>
        <begin position="63"/>
        <end position="121"/>
    </location>
</feature>
<dbReference type="EMBL" id="JAHCVJ010000005">
    <property type="protein sequence ID" value="MBT0665395.1"/>
    <property type="molecule type" value="Genomic_DNA"/>
</dbReference>
<accession>A0AAW4LA05</accession>
<dbReference type="InterPro" id="IPR005158">
    <property type="entry name" value="BTAD"/>
</dbReference>
<dbReference type="AlphaFoldDB" id="A0AAW4LA05"/>